<evidence type="ECO:0000313" key="1">
    <source>
        <dbReference type="EMBL" id="MBB6108629.1"/>
    </source>
</evidence>
<name>A0ABR6PHA7_9SPHI</name>
<evidence type="ECO:0000313" key="2">
    <source>
        <dbReference type="Proteomes" id="UP000541583"/>
    </source>
</evidence>
<organism evidence="1 2">
    <name type="scientific">Mucilaginibacter lappiensis</name>
    <dbReference type="NCBI Taxonomy" id="354630"/>
    <lineage>
        <taxon>Bacteria</taxon>
        <taxon>Pseudomonadati</taxon>
        <taxon>Bacteroidota</taxon>
        <taxon>Sphingobacteriia</taxon>
        <taxon>Sphingobacteriales</taxon>
        <taxon>Sphingobacteriaceae</taxon>
        <taxon>Mucilaginibacter</taxon>
    </lineage>
</organism>
<dbReference type="EMBL" id="JACHCB010000002">
    <property type="protein sequence ID" value="MBB6108629.1"/>
    <property type="molecule type" value="Genomic_DNA"/>
</dbReference>
<protein>
    <submittedName>
        <fullName evidence="1">Uncharacterized protein</fullName>
    </submittedName>
</protein>
<proteinExistence type="predicted"/>
<reference evidence="1 2" key="1">
    <citation type="submission" date="2020-08" db="EMBL/GenBank/DDBJ databases">
        <title>Genomic Encyclopedia of Type Strains, Phase IV (KMG-V): Genome sequencing to study the core and pangenomes of soil and plant-associated prokaryotes.</title>
        <authorList>
            <person name="Whitman W."/>
        </authorList>
    </citation>
    <scope>NUCLEOTIDE SEQUENCE [LARGE SCALE GENOMIC DNA]</scope>
    <source>
        <strain evidence="1 2">ANJLi2</strain>
    </source>
</reference>
<sequence>MRHLQNHNLIISNMDTIYNVFQHIPIFSKADAIMAHNSPIFVNSFYFG</sequence>
<dbReference type="Proteomes" id="UP000541583">
    <property type="component" value="Unassembled WGS sequence"/>
</dbReference>
<accession>A0ABR6PHA7</accession>
<comment type="caution">
    <text evidence="1">The sequence shown here is derived from an EMBL/GenBank/DDBJ whole genome shotgun (WGS) entry which is preliminary data.</text>
</comment>
<keyword evidence="2" id="KW-1185">Reference proteome</keyword>
<gene>
    <name evidence="1" type="ORF">HDF23_001364</name>
</gene>